<gene>
    <name evidence="1" type="ORF">LCGC14_0391180</name>
</gene>
<feature type="non-terminal residue" evidence="1">
    <location>
        <position position="56"/>
    </location>
</feature>
<evidence type="ECO:0000313" key="1">
    <source>
        <dbReference type="EMBL" id="KKN74317.1"/>
    </source>
</evidence>
<dbReference type="EMBL" id="LAZR01000328">
    <property type="protein sequence ID" value="KKN74317.1"/>
    <property type="molecule type" value="Genomic_DNA"/>
</dbReference>
<reference evidence="1" key="1">
    <citation type="journal article" date="2015" name="Nature">
        <title>Complex archaea that bridge the gap between prokaryotes and eukaryotes.</title>
        <authorList>
            <person name="Spang A."/>
            <person name="Saw J.H."/>
            <person name="Jorgensen S.L."/>
            <person name="Zaremba-Niedzwiedzka K."/>
            <person name="Martijn J."/>
            <person name="Lind A.E."/>
            <person name="van Eijk R."/>
            <person name="Schleper C."/>
            <person name="Guy L."/>
            <person name="Ettema T.J."/>
        </authorList>
    </citation>
    <scope>NUCLEOTIDE SEQUENCE</scope>
</reference>
<protein>
    <submittedName>
        <fullName evidence="1">Uncharacterized protein</fullName>
    </submittedName>
</protein>
<sequence>MAELGPTPQLYTLDGWPQTWADLFTRLDALQRREDQRRQDGDATYRHWLSHEGRVA</sequence>
<accession>A0A0F9THE9</accession>
<comment type="caution">
    <text evidence="1">The sequence shown here is derived from an EMBL/GenBank/DDBJ whole genome shotgun (WGS) entry which is preliminary data.</text>
</comment>
<dbReference type="AlphaFoldDB" id="A0A0F9THE9"/>
<name>A0A0F9THE9_9ZZZZ</name>
<proteinExistence type="predicted"/>
<organism evidence="1">
    <name type="scientific">marine sediment metagenome</name>
    <dbReference type="NCBI Taxonomy" id="412755"/>
    <lineage>
        <taxon>unclassified sequences</taxon>
        <taxon>metagenomes</taxon>
        <taxon>ecological metagenomes</taxon>
    </lineage>
</organism>